<accession>A0A4Y2IRW6</accession>
<reference evidence="1 2" key="1">
    <citation type="journal article" date="2019" name="Sci. Rep.">
        <title>Orb-weaving spider Araneus ventricosus genome elucidates the spidroin gene catalogue.</title>
        <authorList>
            <person name="Kono N."/>
            <person name="Nakamura H."/>
            <person name="Ohtoshi R."/>
            <person name="Moran D.A.P."/>
            <person name="Shinohara A."/>
            <person name="Yoshida Y."/>
            <person name="Fujiwara M."/>
            <person name="Mori M."/>
            <person name="Tomita M."/>
            <person name="Arakawa K."/>
        </authorList>
    </citation>
    <scope>NUCLEOTIDE SEQUENCE [LARGE SCALE GENOMIC DNA]</scope>
</reference>
<evidence type="ECO:0000313" key="1">
    <source>
        <dbReference type="EMBL" id="GBM80593.1"/>
    </source>
</evidence>
<evidence type="ECO:0000313" key="2">
    <source>
        <dbReference type="Proteomes" id="UP000499080"/>
    </source>
</evidence>
<dbReference type="AlphaFoldDB" id="A0A4Y2IRW6"/>
<dbReference type="Proteomes" id="UP000499080">
    <property type="component" value="Unassembled WGS sequence"/>
</dbReference>
<dbReference type="EMBL" id="BGPR01002893">
    <property type="protein sequence ID" value="GBM80593.1"/>
    <property type="molecule type" value="Genomic_DNA"/>
</dbReference>
<gene>
    <name evidence="1" type="ORF">AVEN_167897_1</name>
</gene>
<sequence>MERCRNPGAECVGGDNIQIVKNSSDLHFTSRPQWRPRIFDNKYDEPRSDPEVYRGYVAACIAIFFIRLIDQFTSLKMNGKSCTGPSIGLTTIVTDCPYHLLLLEFPNTTKPVLNCIPVNHSTNHEAVVNLPR</sequence>
<comment type="caution">
    <text evidence="1">The sequence shown here is derived from an EMBL/GenBank/DDBJ whole genome shotgun (WGS) entry which is preliminary data.</text>
</comment>
<proteinExistence type="predicted"/>
<protein>
    <submittedName>
        <fullName evidence="1">Uncharacterized protein</fullName>
    </submittedName>
</protein>
<name>A0A4Y2IRW6_ARAVE</name>
<keyword evidence="2" id="KW-1185">Reference proteome</keyword>
<organism evidence="1 2">
    <name type="scientific">Araneus ventricosus</name>
    <name type="common">Orbweaver spider</name>
    <name type="synonym">Epeira ventricosa</name>
    <dbReference type="NCBI Taxonomy" id="182803"/>
    <lineage>
        <taxon>Eukaryota</taxon>
        <taxon>Metazoa</taxon>
        <taxon>Ecdysozoa</taxon>
        <taxon>Arthropoda</taxon>
        <taxon>Chelicerata</taxon>
        <taxon>Arachnida</taxon>
        <taxon>Araneae</taxon>
        <taxon>Araneomorphae</taxon>
        <taxon>Entelegynae</taxon>
        <taxon>Araneoidea</taxon>
        <taxon>Araneidae</taxon>
        <taxon>Araneus</taxon>
    </lineage>
</organism>